<dbReference type="RefSeq" id="WP_201078443.1">
    <property type="nucleotide sequence ID" value="NZ_CAJNAS010000006.1"/>
</dbReference>
<name>A0A9N8QUK2_9BURK</name>
<feature type="domain" description="TauD/TfdA-like" evidence="3">
    <location>
        <begin position="26"/>
        <end position="334"/>
    </location>
</feature>
<dbReference type="InterPro" id="IPR042098">
    <property type="entry name" value="TauD-like_sf"/>
</dbReference>
<protein>
    <recommendedName>
        <fullName evidence="3">TauD/TfdA-like domain-containing protein</fullName>
    </recommendedName>
</protein>
<organism evidence="4 5">
    <name type="scientific">Paraburkholderia domus</name>
    <dbReference type="NCBI Taxonomy" id="2793075"/>
    <lineage>
        <taxon>Bacteria</taxon>
        <taxon>Pseudomonadati</taxon>
        <taxon>Pseudomonadota</taxon>
        <taxon>Betaproteobacteria</taxon>
        <taxon>Burkholderiales</taxon>
        <taxon>Burkholderiaceae</taxon>
        <taxon>Paraburkholderia</taxon>
    </lineage>
</organism>
<dbReference type="SUPFAM" id="SSF51197">
    <property type="entry name" value="Clavaminate synthase-like"/>
    <property type="match status" value="1"/>
</dbReference>
<dbReference type="PANTHER" id="PTHR10696">
    <property type="entry name" value="GAMMA-BUTYROBETAINE HYDROXYLASE-RELATED"/>
    <property type="match status" value="1"/>
</dbReference>
<sequence length="358" mass="39074">MIAFEEIPPAGLHAPLVWRITRGQQADAATVRDWLAAQRHLYDTRLDQYGAVLIRGFAALHCATDFNTVLAAAGASLLDYVGGTSPRRTVCGRVMTATEVPADYSIPIHQEMSYTATPPERIAFFCVTPADAGGETTLADMREVTRRIDSGVLQRFRQKGGVQLRRNLPLPEHAALRPGVPKPWTEVFTTTERSVAESAAAMRGWATQWLDDGSLQLWQEVLPATRVHPRTGDDLWFNQLHIFSPIAALRWARNDGRHVLAERMEVALRDAPDRVDEVLHGDGTPIAAEDVLHVAEVLDACALPHAWQTGDVLMLDNLLAGHGRRQYSGPRSILAALIGARDGAAAPEAAGARNEVSA</sequence>
<keyword evidence="5" id="KW-1185">Reference proteome</keyword>
<dbReference type="InterPro" id="IPR050411">
    <property type="entry name" value="AlphaKG_dependent_hydroxylases"/>
</dbReference>
<dbReference type="PANTHER" id="PTHR10696:SF21">
    <property type="entry name" value="TAUD_TFDA-LIKE DOMAIN-CONTAINING PROTEIN"/>
    <property type="match status" value="1"/>
</dbReference>
<gene>
    <name evidence="4" type="ORF">R70211_02509</name>
</gene>
<evidence type="ECO:0000259" key="3">
    <source>
        <dbReference type="Pfam" id="PF02668"/>
    </source>
</evidence>
<reference evidence="4" key="1">
    <citation type="submission" date="2021-02" db="EMBL/GenBank/DDBJ databases">
        <authorList>
            <person name="Vanwijnsberghe S."/>
        </authorList>
    </citation>
    <scope>NUCLEOTIDE SEQUENCE</scope>
    <source>
        <strain evidence="4">R-70211</strain>
    </source>
</reference>
<dbReference type="GO" id="GO:0016706">
    <property type="term" value="F:2-oxoglutarate-dependent dioxygenase activity"/>
    <property type="evidence" value="ECO:0007669"/>
    <property type="project" value="UniProtKB-ARBA"/>
</dbReference>
<evidence type="ECO:0000256" key="1">
    <source>
        <dbReference type="ARBA" id="ARBA00001954"/>
    </source>
</evidence>
<evidence type="ECO:0000313" key="5">
    <source>
        <dbReference type="Proteomes" id="UP000675121"/>
    </source>
</evidence>
<dbReference type="Pfam" id="PF02668">
    <property type="entry name" value="TauD"/>
    <property type="match status" value="1"/>
</dbReference>
<dbReference type="Proteomes" id="UP000675121">
    <property type="component" value="Unassembled WGS sequence"/>
</dbReference>
<accession>A0A9N8QUK2</accession>
<comment type="cofactor">
    <cofactor evidence="1">
        <name>Fe(2+)</name>
        <dbReference type="ChEBI" id="CHEBI:29033"/>
    </cofactor>
</comment>
<dbReference type="InterPro" id="IPR003819">
    <property type="entry name" value="TauD/TfdA-like"/>
</dbReference>
<comment type="caution">
    <text evidence="4">The sequence shown here is derived from an EMBL/GenBank/DDBJ whole genome shotgun (WGS) entry which is preliminary data.</text>
</comment>
<dbReference type="Gene3D" id="3.60.130.10">
    <property type="entry name" value="Clavaminate synthase-like"/>
    <property type="match status" value="1"/>
</dbReference>
<keyword evidence="2" id="KW-0560">Oxidoreductase</keyword>
<dbReference type="EMBL" id="CAJNAS010000006">
    <property type="protein sequence ID" value="CAE6887661.1"/>
    <property type="molecule type" value="Genomic_DNA"/>
</dbReference>
<evidence type="ECO:0000313" key="4">
    <source>
        <dbReference type="EMBL" id="CAE6887661.1"/>
    </source>
</evidence>
<evidence type="ECO:0000256" key="2">
    <source>
        <dbReference type="ARBA" id="ARBA00023002"/>
    </source>
</evidence>
<proteinExistence type="predicted"/>
<dbReference type="AlphaFoldDB" id="A0A9N8QUK2"/>